<gene>
    <name evidence="1" type="ORF">K504DRAFT_332954</name>
</gene>
<reference evidence="1" key="1">
    <citation type="journal article" date="2020" name="Stud. Mycol.">
        <title>101 Dothideomycetes genomes: a test case for predicting lifestyles and emergence of pathogens.</title>
        <authorList>
            <person name="Haridas S."/>
            <person name="Albert R."/>
            <person name="Binder M."/>
            <person name="Bloem J."/>
            <person name="Labutti K."/>
            <person name="Salamov A."/>
            <person name="Andreopoulos B."/>
            <person name="Baker S."/>
            <person name="Barry K."/>
            <person name="Bills G."/>
            <person name="Bluhm B."/>
            <person name="Cannon C."/>
            <person name="Castanera R."/>
            <person name="Culley D."/>
            <person name="Daum C."/>
            <person name="Ezra D."/>
            <person name="Gonzalez J."/>
            <person name="Henrissat B."/>
            <person name="Kuo A."/>
            <person name="Liang C."/>
            <person name="Lipzen A."/>
            <person name="Lutzoni F."/>
            <person name="Magnuson J."/>
            <person name="Mondo S."/>
            <person name="Nolan M."/>
            <person name="Ohm R."/>
            <person name="Pangilinan J."/>
            <person name="Park H.-J."/>
            <person name="Ramirez L."/>
            <person name="Alfaro M."/>
            <person name="Sun H."/>
            <person name="Tritt A."/>
            <person name="Yoshinaga Y."/>
            <person name="Zwiers L.-H."/>
            <person name="Turgeon B."/>
            <person name="Goodwin S."/>
            <person name="Spatafora J."/>
            <person name="Crous P."/>
            <person name="Grigoriev I."/>
        </authorList>
    </citation>
    <scope>NUCLEOTIDE SEQUENCE</scope>
    <source>
        <strain evidence="1">CBS 279.74</strain>
    </source>
</reference>
<name>A0A6G1K122_9PLEO</name>
<dbReference type="Proteomes" id="UP000799428">
    <property type="component" value="Unassembled WGS sequence"/>
</dbReference>
<proteinExistence type="predicted"/>
<keyword evidence="2" id="KW-1185">Reference proteome</keyword>
<feature type="non-terminal residue" evidence="1">
    <location>
        <position position="233"/>
    </location>
</feature>
<dbReference type="OrthoDB" id="3687991at2759"/>
<protein>
    <submittedName>
        <fullName evidence="1">Uncharacterized protein</fullName>
    </submittedName>
</protein>
<accession>A0A6G1K122</accession>
<dbReference type="EMBL" id="MU005776">
    <property type="protein sequence ID" value="KAF2706303.1"/>
    <property type="molecule type" value="Genomic_DNA"/>
</dbReference>
<dbReference type="AlphaFoldDB" id="A0A6G1K122"/>
<evidence type="ECO:0000313" key="1">
    <source>
        <dbReference type="EMBL" id="KAF2706303.1"/>
    </source>
</evidence>
<organism evidence="1 2">
    <name type="scientific">Pleomassaria siparia CBS 279.74</name>
    <dbReference type="NCBI Taxonomy" id="1314801"/>
    <lineage>
        <taxon>Eukaryota</taxon>
        <taxon>Fungi</taxon>
        <taxon>Dikarya</taxon>
        <taxon>Ascomycota</taxon>
        <taxon>Pezizomycotina</taxon>
        <taxon>Dothideomycetes</taxon>
        <taxon>Pleosporomycetidae</taxon>
        <taxon>Pleosporales</taxon>
        <taxon>Pleomassariaceae</taxon>
        <taxon>Pleomassaria</taxon>
    </lineage>
</organism>
<evidence type="ECO:0000313" key="2">
    <source>
        <dbReference type="Proteomes" id="UP000799428"/>
    </source>
</evidence>
<feature type="non-terminal residue" evidence="1">
    <location>
        <position position="1"/>
    </location>
</feature>
<sequence>TSRIDVKNTSDLIPVGAIRKAVVGTKDETILRILVQNSKTNKESELHFQKLIYDRIDWNSAEDIAAINSWISQIWFRGGNKSKTVVRWHRDEELWIELFHHLLVIAALDRNIARLTTTDVMHAFNDFFVDRVLKDKNGADLPPRDVREKDAFKAKIGRLATTTRWRVNGLIEINLEYKNLGRGAPQEYIPAITSSMLEHFKKTAEFMQSRKMTTERQDSKDLEHWISFLRKLP</sequence>